<dbReference type="SMART" id="SM00382">
    <property type="entry name" value="AAA"/>
    <property type="match status" value="1"/>
</dbReference>
<dbReference type="PANTHER" id="PTHR32039">
    <property type="entry name" value="MAGNESIUM-CHELATASE SUBUNIT CHLI"/>
    <property type="match status" value="1"/>
</dbReference>
<dbReference type="InterPro" id="IPR045006">
    <property type="entry name" value="CHLI-like"/>
</dbReference>
<dbReference type="InterPro" id="IPR014721">
    <property type="entry name" value="Ribsml_uS5_D2-typ_fold_subgr"/>
</dbReference>
<dbReference type="InterPro" id="IPR027417">
    <property type="entry name" value="P-loop_NTPase"/>
</dbReference>
<dbReference type="Pfam" id="PF13541">
    <property type="entry name" value="ChlI"/>
    <property type="match status" value="1"/>
</dbReference>
<feature type="compositionally biased region" description="Acidic residues" evidence="4">
    <location>
        <begin position="173"/>
        <end position="188"/>
    </location>
</feature>
<dbReference type="RefSeq" id="WP_252808050.1">
    <property type="nucleotide sequence ID" value="NZ_BAAABM010000023.1"/>
</dbReference>
<dbReference type="Pfam" id="PF13335">
    <property type="entry name" value="Mg_chelatase_C"/>
    <property type="match status" value="1"/>
</dbReference>
<dbReference type="InterPro" id="IPR020568">
    <property type="entry name" value="Ribosomal_Su5_D2-typ_SF"/>
</dbReference>
<evidence type="ECO:0000313" key="7">
    <source>
        <dbReference type="Proteomes" id="UP001501822"/>
    </source>
</evidence>
<evidence type="ECO:0000256" key="2">
    <source>
        <dbReference type="ARBA" id="ARBA00022741"/>
    </source>
</evidence>
<dbReference type="Proteomes" id="UP001501822">
    <property type="component" value="Unassembled WGS sequence"/>
</dbReference>
<proteinExistence type="inferred from homology"/>
<dbReference type="PRINTS" id="PR01657">
    <property type="entry name" value="MCMFAMILY"/>
</dbReference>
<evidence type="ECO:0000256" key="3">
    <source>
        <dbReference type="ARBA" id="ARBA00022840"/>
    </source>
</evidence>
<reference evidence="7" key="1">
    <citation type="journal article" date="2019" name="Int. J. Syst. Evol. Microbiol.">
        <title>The Global Catalogue of Microorganisms (GCM) 10K type strain sequencing project: providing services to taxonomists for standard genome sequencing and annotation.</title>
        <authorList>
            <consortium name="The Broad Institute Genomics Platform"/>
            <consortium name="The Broad Institute Genome Sequencing Center for Infectious Disease"/>
            <person name="Wu L."/>
            <person name="Ma J."/>
        </authorList>
    </citation>
    <scope>NUCLEOTIDE SEQUENCE [LARGE SCALE GENOMIC DNA]</scope>
    <source>
        <strain evidence="7">JCM 3146</strain>
    </source>
</reference>
<evidence type="ECO:0000256" key="4">
    <source>
        <dbReference type="SAM" id="MobiDB-lite"/>
    </source>
</evidence>
<comment type="similarity">
    <text evidence="1">Belongs to the Mg-chelatase subunits D/I family. ComM subfamily.</text>
</comment>
<dbReference type="InterPro" id="IPR001208">
    <property type="entry name" value="MCM_dom"/>
</dbReference>
<dbReference type="SUPFAM" id="SSF52540">
    <property type="entry name" value="P-loop containing nucleoside triphosphate hydrolases"/>
    <property type="match status" value="1"/>
</dbReference>
<dbReference type="PROSITE" id="PS50051">
    <property type="entry name" value="MCM_2"/>
    <property type="match status" value="1"/>
</dbReference>
<dbReference type="Gene3D" id="3.40.50.300">
    <property type="entry name" value="P-loop containing nucleotide triphosphate hydrolases"/>
    <property type="match status" value="1"/>
</dbReference>
<sequence>MALARTRAVALLGVDGALVDVEAAITSGVPGLHLVGLPDTALNEARSRVRAAILNSGEQWPNRHVTVSLFPASMPKKGSGFDLAIAVALLGAEDAFPADACAGTVMIGELGLDGRVRPVAGVLPAVLAAADAGAETVVVPKANLAEASLVPGVRVIGVRSLRALVARLRDQPLPEESESDDGSAEEEATPSRGNGLAARSRARRGDLDLADVRGQADARKVLEVSAAGGHHLLLTGPPGCGKTMLAERLPTLLPELDHDAALEVTAIHSVAGGLPTGQPLIIQPPFCAPHHTASRAALVGGGSNRLIQPGAVSLAHRGVLFLDESPEFAAGVLDALRQPLEEGEVVIARSGATARFPARFTLLLAANLCPCAAAKVRDCKCPPSMRERYLARLSGPLLDRIDLKSDLKEVTRAELRYDLQLAESSATVAERVLVARDRARRRLADLPWRTNADVPGRELRRRFAPPHRALAALDGPLADGRLSARGLDRVVRVAWTLADLAGKDAPTASEVDEAFGLWQGR</sequence>
<dbReference type="Pfam" id="PF01078">
    <property type="entry name" value="Mg_chelatase"/>
    <property type="match status" value="1"/>
</dbReference>
<keyword evidence="3" id="KW-0067">ATP-binding</keyword>
<evidence type="ECO:0000313" key="6">
    <source>
        <dbReference type="EMBL" id="GAA0340416.1"/>
    </source>
</evidence>
<protein>
    <submittedName>
        <fullName evidence="6">YifB family Mg chelatase-like AAA ATPase</fullName>
    </submittedName>
</protein>
<dbReference type="EMBL" id="BAAABM010000023">
    <property type="protein sequence ID" value="GAA0340416.1"/>
    <property type="molecule type" value="Genomic_DNA"/>
</dbReference>
<dbReference type="PANTHER" id="PTHR32039:SF7">
    <property type="entry name" value="COMPETENCE PROTEIN COMM"/>
    <property type="match status" value="1"/>
</dbReference>
<dbReference type="Gene3D" id="3.30.230.10">
    <property type="match status" value="1"/>
</dbReference>
<dbReference type="InterPro" id="IPR000523">
    <property type="entry name" value="Mg_chelatse_chII-like_cat_dom"/>
</dbReference>
<gene>
    <name evidence="6" type="ORF">GCM10010151_32540</name>
</gene>
<accession>A0ABP3G9Y4</accession>
<dbReference type="InterPro" id="IPR004482">
    <property type="entry name" value="Mg_chelat-rel"/>
</dbReference>
<keyword evidence="2" id="KW-0547">Nucleotide-binding</keyword>
<feature type="region of interest" description="Disordered" evidence="4">
    <location>
        <begin position="172"/>
        <end position="200"/>
    </location>
</feature>
<evidence type="ECO:0000256" key="1">
    <source>
        <dbReference type="ARBA" id="ARBA00006354"/>
    </source>
</evidence>
<organism evidence="6 7">
    <name type="scientific">Actinoallomurus spadix</name>
    <dbReference type="NCBI Taxonomy" id="79912"/>
    <lineage>
        <taxon>Bacteria</taxon>
        <taxon>Bacillati</taxon>
        <taxon>Actinomycetota</taxon>
        <taxon>Actinomycetes</taxon>
        <taxon>Streptosporangiales</taxon>
        <taxon>Thermomonosporaceae</taxon>
        <taxon>Actinoallomurus</taxon>
    </lineage>
</organism>
<keyword evidence="7" id="KW-1185">Reference proteome</keyword>
<dbReference type="SUPFAM" id="SSF54211">
    <property type="entry name" value="Ribosomal protein S5 domain 2-like"/>
    <property type="match status" value="1"/>
</dbReference>
<dbReference type="NCBIfam" id="TIGR00368">
    <property type="entry name" value="YifB family Mg chelatase-like AAA ATPase"/>
    <property type="match status" value="1"/>
</dbReference>
<evidence type="ECO:0000259" key="5">
    <source>
        <dbReference type="PROSITE" id="PS50051"/>
    </source>
</evidence>
<dbReference type="CDD" id="cd00009">
    <property type="entry name" value="AAA"/>
    <property type="match status" value="1"/>
</dbReference>
<feature type="domain" description="MCM C-terminal AAA(+) ATPase" evidence="5">
    <location>
        <begin position="304"/>
        <end position="367"/>
    </location>
</feature>
<name>A0ABP3G9Y4_9ACTN</name>
<dbReference type="InterPro" id="IPR003593">
    <property type="entry name" value="AAA+_ATPase"/>
</dbReference>
<dbReference type="InterPro" id="IPR025158">
    <property type="entry name" value="Mg_chelat-rel_C"/>
</dbReference>
<comment type="caution">
    <text evidence="6">The sequence shown here is derived from an EMBL/GenBank/DDBJ whole genome shotgun (WGS) entry which is preliminary data.</text>
</comment>